<evidence type="ECO:0000313" key="7">
    <source>
        <dbReference type="Proteomes" id="UP001359485"/>
    </source>
</evidence>
<evidence type="ECO:0000313" key="6">
    <source>
        <dbReference type="EMBL" id="KAK6627387.1"/>
    </source>
</evidence>
<sequence length="413" mass="47611">MAASLQDLGSIYNYLSHFVSRIGENSICKEIFIPYSEINSTSCGHLYHSSCISRWLKQHKTCPQCRSEVRLKLIRIYFDVDKDTEEDASTLEHKLENLTSELRQSESTIKVLREKNDKSEEILTALEESTKELKTKNNILKSSVRALKDQINKLNKQHEEFSKMKTDLEALKKKLLSYKSLDLIMKCGTDEAEKILRETPPTELGVRQLAIFTSALKDKTEQDRKKIDTLIYEKKELQKALDVEQQKSKNLDPEYNKLKAEFNTLKKELSIANDLLKQNSQKVSSRDFSDDLTKSKSQASLKRPLFHINFDPVDCKVEKISKKSKICDLSENLKHWEELVSAGPSTHMGFLCSKTKLKSKTSTRVPQEKLQERTKVNYTFDGMGGSQKICLAQPTPKEEFHKLKQNIKQKKRI</sequence>
<accession>A0ABR1ATW0</accession>
<dbReference type="InterPro" id="IPR001841">
    <property type="entry name" value="Znf_RING"/>
</dbReference>
<keyword evidence="4" id="KW-0175">Coiled coil</keyword>
<evidence type="ECO:0000256" key="1">
    <source>
        <dbReference type="ARBA" id="ARBA00022771"/>
    </source>
</evidence>
<proteinExistence type="predicted"/>
<dbReference type="Gene3D" id="3.30.40.10">
    <property type="entry name" value="Zinc/RING finger domain, C3HC4 (zinc finger)"/>
    <property type="match status" value="1"/>
</dbReference>
<feature type="coiled-coil region" evidence="4">
    <location>
        <begin position="227"/>
        <end position="275"/>
    </location>
</feature>
<dbReference type="InterPro" id="IPR013083">
    <property type="entry name" value="Znf_RING/FYVE/PHD"/>
</dbReference>
<comment type="caution">
    <text evidence="6">The sequence shown here is derived from an EMBL/GenBank/DDBJ whole genome shotgun (WGS) entry which is preliminary data.</text>
</comment>
<evidence type="ECO:0000259" key="5">
    <source>
        <dbReference type="PROSITE" id="PS50089"/>
    </source>
</evidence>
<keyword evidence="1 3" id="KW-0479">Metal-binding</keyword>
<keyword evidence="7" id="KW-1185">Reference proteome</keyword>
<keyword evidence="2" id="KW-0862">Zinc</keyword>
<dbReference type="EMBL" id="JAWJWF010000045">
    <property type="protein sequence ID" value="KAK6627387.1"/>
    <property type="molecule type" value="Genomic_DNA"/>
</dbReference>
<dbReference type="PROSITE" id="PS50089">
    <property type="entry name" value="ZF_RING_2"/>
    <property type="match status" value="1"/>
</dbReference>
<name>A0ABR1ATW0_POLSC</name>
<dbReference type="InterPro" id="IPR052639">
    <property type="entry name" value="TRAIP_ubiq-protein_ligase"/>
</dbReference>
<organism evidence="6 7">
    <name type="scientific">Polyplax serrata</name>
    <name type="common">Common mouse louse</name>
    <dbReference type="NCBI Taxonomy" id="468196"/>
    <lineage>
        <taxon>Eukaryota</taxon>
        <taxon>Metazoa</taxon>
        <taxon>Ecdysozoa</taxon>
        <taxon>Arthropoda</taxon>
        <taxon>Hexapoda</taxon>
        <taxon>Insecta</taxon>
        <taxon>Pterygota</taxon>
        <taxon>Neoptera</taxon>
        <taxon>Paraneoptera</taxon>
        <taxon>Psocodea</taxon>
        <taxon>Troctomorpha</taxon>
        <taxon>Phthiraptera</taxon>
        <taxon>Anoplura</taxon>
        <taxon>Polyplacidae</taxon>
        <taxon>Polyplax</taxon>
    </lineage>
</organism>
<protein>
    <recommendedName>
        <fullName evidence="5">RING-type domain-containing protein</fullName>
    </recommendedName>
</protein>
<keyword evidence="1 3" id="KW-0863">Zinc-finger</keyword>
<feature type="domain" description="RING-type" evidence="5">
    <location>
        <begin position="27"/>
        <end position="66"/>
    </location>
</feature>
<feature type="coiled-coil region" evidence="4">
    <location>
        <begin position="81"/>
        <end position="174"/>
    </location>
</feature>
<dbReference type="Proteomes" id="UP001359485">
    <property type="component" value="Unassembled WGS sequence"/>
</dbReference>
<evidence type="ECO:0000256" key="3">
    <source>
        <dbReference type="PROSITE-ProRule" id="PRU00175"/>
    </source>
</evidence>
<reference evidence="6 7" key="1">
    <citation type="submission" date="2023-09" db="EMBL/GenBank/DDBJ databases">
        <title>Genomes of two closely related lineages of the louse Polyplax serrata with different host specificities.</title>
        <authorList>
            <person name="Martinu J."/>
            <person name="Tarabai H."/>
            <person name="Stefka J."/>
            <person name="Hypsa V."/>
        </authorList>
    </citation>
    <scope>NUCLEOTIDE SEQUENCE [LARGE SCALE GENOMIC DNA]</scope>
    <source>
        <strain evidence="6">98ZLc_SE</strain>
    </source>
</reference>
<evidence type="ECO:0000256" key="4">
    <source>
        <dbReference type="SAM" id="Coils"/>
    </source>
</evidence>
<gene>
    <name evidence="6" type="ORF">RUM44_009864</name>
</gene>
<dbReference type="SUPFAM" id="SSF57850">
    <property type="entry name" value="RING/U-box"/>
    <property type="match status" value="1"/>
</dbReference>
<dbReference type="Pfam" id="PF13639">
    <property type="entry name" value="zf-RING_2"/>
    <property type="match status" value="1"/>
</dbReference>
<evidence type="ECO:0000256" key="2">
    <source>
        <dbReference type="ARBA" id="ARBA00022833"/>
    </source>
</evidence>
<dbReference type="PANTHER" id="PTHR46569">
    <property type="entry name" value="E3 UBIQUITIN-PROTEIN LIGASE TRAIP"/>
    <property type="match status" value="1"/>
</dbReference>
<dbReference type="PANTHER" id="PTHR46569:SF1">
    <property type="entry name" value="E3 UBIQUITIN-PROTEIN LIGASE RFWD3-RELATED"/>
    <property type="match status" value="1"/>
</dbReference>